<dbReference type="InterPro" id="IPR038157">
    <property type="entry name" value="FeoA_core_dom"/>
</dbReference>
<evidence type="ECO:0000259" key="2">
    <source>
        <dbReference type="SMART" id="SM00899"/>
    </source>
</evidence>
<keyword evidence="1" id="KW-0408">Iron</keyword>
<evidence type="ECO:0000313" key="4">
    <source>
        <dbReference type="Proteomes" id="UP000626148"/>
    </source>
</evidence>
<dbReference type="InterPro" id="IPR052713">
    <property type="entry name" value="FeoA"/>
</dbReference>
<organism evidence="3 4">
    <name type="scientific">Saccharospirillum salsuginis</name>
    <dbReference type="NCBI Taxonomy" id="418750"/>
    <lineage>
        <taxon>Bacteria</taxon>
        <taxon>Pseudomonadati</taxon>
        <taxon>Pseudomonadota</taxon>
        <taxon>Gammaproteobacteria</taxon>
        <taxon>Oceanospirillales</taxon>
        <taxon>Saccharospirillaceae</taxon>
        <taxon>Saccharospirillum</taxon>
    </lineage>
</organism>
<dbReference type="AlphaFoldDB" id="A0A918N8P5"/>
<gene>
    <name evidence="3" type="primary">feoA1</name>
    <name evidence="3" type="ORF">GCM10007392_15390</name>
</gene>
<sequence>MTLNDLPKARSATLIGFSPEVSDISRFLSMGLVPGAAIQVLRVAPLGCPLQVKAGSTLLSIRLTEAENIRVEETR</sequence>
<proteinExistence type="predicted"/>
<reference evidence="3" key="1">
    <citation type="journal article" date="2014" name="Int. J. Syst. Evol. Microbiol.">
        <title>Complete genome sequence of Corynebacterium casei LMG S-19264T (=DSM 44701T), isolated from a smear-ripened cheese.</title>
        <authorList>
            <consortium name="US DOE Joint Genome Institute (JGI-PGF)"/>
            <person name="Walter F."/>
            <person name="Albersmeier A."/>
            <person name="Kalinowski J."/>
            <person name="Ruckert C."/>
        </authorList>
    </citation>
    <scope>NUCLEOTIDE SEQUENCE</scope>
    <source>
        <strain evidence="3">KCTC 22169</strain>
    </source>
</reference>
<accession>A0A918N8P5</accession>
<dbReference type="SMART" id="SM00899">
    <property type="entry name" value="FeoA"/>
    <property type="match status" value="1"/>
</dbReference>
<dbReference type="EMBL" id="BMXR01000003">
    <property type="protein sequence ID" value="GGX49054.1"/>
    <property type="molecule type" value="Genomic_DNA"/>
</dbReference>
<dbReference type="SUPFAM" id="SSF50037">
    <property type="entry name" value="C-terminal domain of transcriptional repressors"/>
    <property type="match status" value="1"/>
</dbReference>
<dbReference type="Proteomes" id="UP000626148">
    <property type="component" value="Unassembled WGS sequence"/>
</dbReference>
<protein>
    <submittedName>
        <fullName evidence="3">Iron transporter FeoA</fullName>
    </submittedName>
</protein>
<comment type="caution">
    <text evidence="3">The sequence shown here is derived from an EMBL/GenBank/DDBJ whole genome shotgun (WGS) entry which is preliminary data.</text>
</comment>
<dbReference type="Gene3D" id="2.30.30.90">
    <property type="match status" value="1"/>
</dbReference>
<reference evidence="3" key="2">
    <citation type="submission" date="2020-09" db="EMBL/GenBank/DDBJ databases">
        <authorList>
            <person name="Sun Q."/>
            <person name="Kim S."/>
        </authorList>
    </citation>
    <scope>NUCLEOTIDE SEQUENCE</scope>
    <source>
        <strain evidence="3">KCTC 22169</strain>
    </source>
</reference>
<evidence type="ECO:0000313" key="3">
    <source>
        <dbReference type="EMBL" id="GGX49054.1"/>
    </source>
</evidence>
<feature type="domain" description="Ferrous iron transporter FeoA-like" evidence="2">
    <location>
        <begin position="1"/>
        <end position="73"/>
    </location>
</feature>
<evidence type="ECO:0000256" key="1">
    <source>
        <dbReference type="ARBA" id="ARBA00023004"/>
    </source>
</evidence>
<dbReference type="InterPro" id="IPR008988">
    <property type="entry name" value="Transcriptional_repressor_C"/>
</dbReference>
<dbReference type="Pfam" id="PF04023">
    <property type="entry name" value="FeoA"/>
    <property type="match status" value="1"/>
</dbReference>
<dbReference type="PANTHER" id="PTHR42954:SF2">
    <property type="entry name" value="FE(2+) TRANSPORT PROTEIN A"/>
    <property type="match status" value="1"/>
</dbReference>
<dbReference type="RefSeq" id="WP_189607956.1">
    <property type="nucleotide sequence ID" value="NZ_BMXR01000003.1"/>
</dbReference>
<dbReference type="PANTHER" id="PTHR42954">
    <property type="entry name" value="FE(2+) TRANSPORT PROTEIN A"/>
    <property type="match status" value="1"/>
</dbReference>
<dbReference type="GO" id="GO:0046914">
    <property type="term" value="F:transition metal ion binding"/>
    <property type="evidence" value="ECO:0007669"/>
    <property type="project" value="InterPro"/>
</dbReference>
<name>A0A918N8P5_9GAMM</name>
<dbReference type="InterPro" id="IPR007167">
    <property type="entry name" value="Fe-transptr_FeoA-like"/>
</dbReference>
<keyword evidence="4" id="KW-1185">Reference proteome</keyword>